<comment type="similarity">
    <text evidence="6">Belongs to the class I-like SAM-binding methyltransferase superfamily. RsmB/NOP family.</text>
</comment>
<evidence type="ECO:0000256" key="2">
    <source>
        <dbReference type="ARBA" id="ARBA00022603"/>
    </source>
</evidence>
<dbReference type="EMBL" id="SACK01000009">
    <property type="protein sequence ID" value="RVT98292.1"/>
    <property type="molecule type" value="Genomic_DNA"/>
</dbReference>
<gene>
    <name evidence="8" type="ORF">EOD41_18150</name>
</gene>
<dbReference type="InterPro" id="IPR031341">
    <property type="entry name" value="Methyltr_RsmF_N"/>
</dbReference>
<evidence type="ECO:0000256" key="3">
    <source>
        <dbReference type="ARBA" id="ARBA00022679"/>
    </source>
</evidence>
<evidence type="ECO:0000256" key="4">
    <source>
        <dbReference type="ARBA" id="ARBA00022691"/>
    </source>
</evidence>
<evidence type="ECO:0000313" key="9">
    <source>
        <dbReference type="Proteomes" id="UP000282759"/>
    </source>
</evidence>
<evidence type="ECO:0000313" key="8">
    <source>
        <dbReference type="EMBL" id="RVT98292.1"/>
    </source>
</evidence>
<evidence type="ECO:0000256" key="5">
    <source>
        <dbReference type="ARBA" id="ARBA00022884"/>
    </source>
</evidence>
<sequence length="455" mass="51654">MNNVIFPENFINSLRVESGFNEQNFVNAHQNGAPVSIRINPFKPSGVKNGRQVPWCDEGFYLENRPSFTFDPLFHAGAYYVQEASSMFIGYIFNYIKPNDEAIKVLDLCGAPGGKSTLINSALNKDDLLVANEIIKTRVPILSDNLTRWGTANSIVTNNDPRDFSKLKGFFDVMIVDAPCSGSGMFRKDPEAMNEWSEANVQLCHQRQQRILADVYPALKEDGYLIYSTCSYSHQENEDILDWLCDEFDLETVEIPVDAAWGIVVSRSEKYSAFGYRFYPGQVEGEGLFAACLKKKDNSGEVSAYKNNAQQKLPAREIDMVRSYIDQPDDYYYLKVNDDWLAISREHKESLNTLHKQLYIKKSGVRIGKLAGNDLIPDHELALSNIINKDAVLQTVLNYDDAIAYLRKDNLILDTTDKGWSLIEYEGLSLGWAKLLPNRVNNYYPKELRILSKPI</sequence>
<dbReference type="InterPro" id="IPR001678">
    <property type="entry name" value="MeTrfase_RsmB-F_NOP2_dom"/>
</dbReference>
<dbReference type="GO" id="GO:0008173">
    <property type="term" value="F:RNA methyltransferase activity"/>
    <property type="evidence" value="ECO:0007669"/>
    <property type="project" value="InterPro"/>
</dbReference>
<feature type="binding site" evidence="6">
    <location>
        <position position="133"/>
    </location>
    <ligand>
        <name>S-adenosyl-L-methionine</name>
        <dbReference type="ChEBI" id="CHEBI:59789"/>
    </ligand>
</feature>
<evidence type="ECO:0000256" key="6">
    <source>
        <dbReference type="PROSITE-ProRule" id="PRU01023"/>
    </source>
</evidence>
<feature type="active site" description="Nucleophile" evidence="6">
    <location>
        <position position="230"/>
    </location>
</feature>
<dbReference type="InterPro" id="IPR049560">
    <property type="entry name" value="MeTrfase_RsmB-F_NOP2_cat"/>
</dbReference>
<dbReference type="PRINTS" id="PR02008">
    <property type="entry name" value="RCMTFAMILY"/>
</dbReference>
<comment type="caution">
    <text evidence="6">Lacks conserved residue(s) required for the propagation of feature annotation.</text>
</comment>
<dbReference type="PANTHER" id="PTHR22807">
    <property type="entry name" value="NOP2 YEAST -RELATED NOL1/NOP2/FMU SUN DOMAIN-CONTAINING"/>
    <property type="match status" value="1"/>
</dbReference>
<feature type="binding site" evidence="6">
    <location>
        <position position="160"/>
    </location>
    <ligand>
        <name>S-adenosyl-L-methionine</name>
        <dbReference type="ChEBI" id="CHEBI:59789"/>
    </ligand>
</feature>
<proteinExistence type="inferred from homology"/>
<keyword evidence="3 6" id="KW-0808">Transferase</keyword>
<reference evidence="8 9" key="1">
    <citation type="submission" date="2019-01" db="EMBL/GenBank/DDBJ databases">
        <authorList>
            <person name="Chen W.-M."/>
        </authorList>
    </citation>
    <scope>NUCLEOTIDE SEQUENCE [LARGE SCALE GENOMIC DNA]</scope>
    <source>
        <strain evidence="8 9">YBJ-36</strain>
    </source>
</reference>
<keyword evidence="2 6" id="KW-0489">Methyltransferase</keyword>
<dbReference type="PANTHER" id="PTHR22807:SF30">
    <property type="entry name" value="28S RRNA (CYTOSINE(4447)-C(5))-METHYLTRANSFERASE-RELATED"/>
    <property type="match status" value="1"/>
</dbReference>
<dbReference type="Gene3D" id="3.40.50.150">
    <property type="entry name" value="Vaccinia Virus protein VP39"/>
    <property type="match status" value="1"/>
</dbReference>
<dbReference type="InterPro" id="IPR027391">
    <property type="entry name" value="Nol1_Nop2_Fmu_2"/>
</dbReference>
<feature type="binding site" evidence="6">
    <location>
        <position position="177"/>
    </location>
    <ligand>
        <name>S-adenosyl-L-methionine</name>
        <dbReference type="ChEBI" id="CHEBI:59789"/>
    </ligand>
</feature>
<keyword evidence="4 6" id="KW-0949">S-adenosyl-L-methionine</keyword>
<dbReference type="OrthoDB" id="9810297at2"/>
<dbReference type="Pfam" id="PF13636">
    <property type="entry name" value="Methyltranf_PUA"/>
    <property type="match status" value="1"/>
</dbReference>
<dbReference type="AlphaFoldDB" id="A0A437MKY4"/>
<keyword evidence="5 6" id="KW-0694">RNA-binding</keyword>
<accession>A0A437MKY4</accession>
<comment type="caution">
    <text evidence="8">The sequence shown here is derived from an EMBL/GenBank/DDBJ whole genome shotgun (WGS) entry which is preliminary data.</text>
</comment>
<organism evidence="8 9">
    <name type="scientific">Mucilaginibacter limnophilus</name>
    <dbReference type="NCBI Taxonomy" id="1932778"/>
    <lineage>
        <taxon>Bacteria</taxon>
        <taxon>Pseudomonadati</taxon>
        <taxon>Bacteroidota</taxon>
        <taxon>Sphingobacteriia</taxon>
        <taxon>Sphingobacteriales</taxon>
        <taxon>Sphingobacteriaceae</taxon>
        <taxon>Mucilaginibacter</taxon>
    </lineage>
</organism>
<dbReference type="InterPro" id="IPR023267">
    <property type="entry name" value="RCMT"/>
</dbReference>
<evidence type="ECO:0000256" key="1">
    <source>
        <dbReference type="ARBA" id="ARBA00022490"/>
    </source>
</evidence>
<dbReference type="Proteomes" id="UP000282759">
    <property type="component" value="Unassembled WGS sequence"/>
</dbReference>
<dbReference type="PROSITE" id="PS51686">
    <property type="entry name" value="SAM_MT_RSMB_NOP"/>
    <property type="match status" value="1"/>
</dbReference>
<dbReference type="InterPro" id="IPR029063">
    <property type="entry name" value="SAM-dependent_MTases_sf"/>
</dbReference>
<dbReference type="RefSeq" id="WP_127707588.1">
    <property type="nucleotide sequence ID" value="NZ_SACK01000009.1"/>
</dbReference>
<protein>
    <submittedName>
        <fullName evidence="8">RNA methyltransferase</fullName>
    </submittedName>
</protein>
<dbReference type="Gene3D" id="3.30.70.1170">
    <property type="entry name" value="Sun protein, domain 3"/>
    <property type="match status" value="1"/>
</dbReference>
<keyword evidence="1" id="KW-0963">Cytoplasm</keyword>
<dbReference type="GO" id="GO:0001510">
    <property type="term" value="P:RNA methylation"/>
    <property type="evidence" value="ECO:0007669"/>
    <property type="project" value="InterPro"/>
</dbReference>
<dbReference type="Pfam" id="PF17125">
    <property type="entry name" value="Methyltr_RsmF_N"/>
    <property type="match status" value="1"/>
</dbReference>
<dbReference type="Gene3D" id="2.30.130.60">
    <property type="match status" value="1"/>
</dbReference>
<dbReference type="GO" id="GO:0003723">
    <property type="term" value="F:RNA binding"/>
    <property type="evidence" value="ECO:0007669"/>
    <property type="project" value="UniProtKB-UniRule"/>
</dbReference>
<keyword evidence="9" id="KW-1185">Reference proteome</keyword>
<feature type="domain" description="SAM-dependent MTase RsmB/NOP-type" evidence="7">
    <location>
        <begin position="1"/>
        <end position="296"/>
    </location>
</feature>
<dbReference type="SUPFAM" id="SSF53335">
    <property type="entry name" value="S-adenosyl-L-methionine-dependent methyltransferases"/>
    <property type="match status" value="1"/>
</dbReference>
<evidence type="ECO:0000259" key="7">
    <source>
        <dbReference type="PROSITE" id="PS51686"/>
    </source>
</evidence>
<name>A0A437MKY4_9SPHI</name>
<dbReference type="Pfam" id="PF01189">
    <property type="entry name" value="Methyltr_RsmB-F"/>
    <property type="match status" value="1"/>
</dbReference>